<organism>
    <name type="scientific">Ixodes scapularis</name>
    <name type="common">Black-legged tick</name>
    <name type="synonym">Deer tick</name>
    <dbReference type="NCBI Taxonomy" id="6945"/>
    <lineage>
        <taxon>Eukaryota</taxon>
        <taxon>Metazoa</taxon>
        <taxon>Ecdysozoa</taxon>
        <taxon>Arthropoda</taxon>
        <taxon>Chelicerata</taxon>
        <taxon>Arachnida</taxon>
        <taxon>Acari</taxon>
        <taxon>Parasitiformes</taxon>
        <taxon>Ixodida</taxon>
        <taxon>Ixodoidea</taxon>
        <taxon>Ixodidae</taxon>
        <taxon>Ixodinae</taxon>
        <taxon>Ixodes</taxon>
    </lineage>
</organism>
<dbReference type="AlphaFoldDB" id="B7PE78"/>
<dbReference type="VEuPathDB" id="VectorBase:ISCW018029"/>
<evidence type="ECO:0000313" key="2">
    <source>
        <dbReference type="EMBL" id="EEC04900.1"/>
    </source>
</evidence>
<dbReference type="EMBL" id="ABJB011141154">
    <property type="status" value="NOT_ANNOTATED_CDS"/>
    <property type="molecule type" value="Genomic_DNA"/>
</dbReference>
<evidence type="ECO:0000256" key="1">
    <source>
        <dbReference type="SAM" id="MobiDB-lite"/>
    </source>
</evidence>
<dbReference type="PaxDb" id="6945-B7PE78"/>
<feature type="region of interest" description="Disordered" evidence="1">
    <location>
        <begin position="53"/>
        <end position="86"/>
    </location>
</feature>
<feature type="compositionally biased region" description="Basic and acidic residues" evidence="1">
    <location>
        <begin position="66"/>
        <end position="75"/>
    </location>
</feature>
<evidence type="ECO:0000313" key="3">
    <source>
        <dbReference type="EnsemblMetazoa" id="ISCW018029-PA"/>
    </source>
</evidence>
<reference evidence="2 4" key="1">
    <citation type="submission" date="2008-03" db="EMBL/GenBank/DDBJ databases">
        <title>Annotation of Ixodes scapularis.</title>
        <authorList>
            <consortium name="Ixodes scapularis Genome Project Consortium"/>
            <person name="Caler E."/>
            <person name="Hannick L.I."/>
            <person name="Bidwell S."/>
            <person name="Joardar V."/>
            <person name="Thiagarajan M."/>
            <person name="Amedeo P."/>
            <person name="Galinsky K.J."/>
            <person name="Schobel S."/>
            <person name="Inman J."/>
            <person name="Hostetler J."/>
            <person name="Miller J."/>
            <person name="Hammond M."/>
            <person name="Megy K."/>
            <person name="Lawson D."/>
            <person name="Kodira C."/>
            <person name="Sutton G."/>
            <person name="Meyer J."/>
            <person name="Hill C.A."/>
            <person name="Birren B."/>
            <person name="Nene V."/>
            <person name="Collins F."/>
            <person name="Alarcon-Chaidez F."/>
            <person name="Wikel S."/>
            <person name="Strausberg R."/>
        </authorList>
    </citation>
    <scope>NUCLEOTIDE SEQUENCE [LARGE SCALE GENOMIC DNA]</scope>
    <source>
        <strain evidence="4">Wikel</strain>
        <strain evidence="2">Wikel colony</strain>
    </source>
</reference>
<name>B7PE78_IXOSC</name>
<dbReference type="HOGENOM" id="CLU_2500409_0_0_1"/>
<accession>B7PE78</accession>
<gene>
    <name evidence="2" type="ORF">IscW_ISCW018029</name>
</gene>
<dbReference type="Proteomes" id="UP000001555">
    <property type="component" value="Unassembled WGS sequence"/>
</dbReference>
<proteinExistence type="predicted"/>
<evidence type="ECO:0000313" key="4">
    <source>
        <dbReference type="Proteomes" id="UP000001555"/>
    </source>
</evidence>
<dbReference type="EMBL" id="DS694074">
    <property type="protein sequence ID" value="EEC04900.1"/>
    <property type="molecule type" value="Genomic_DNA"/>
</dbReference>
<protein>
    <submittedName>
        <fullName evidence="2 3">Uncharacterized protein</fullName>
    </submittedName>
</protein>
<keyword evidence="4" id="KW-1185">Reference proteome</keyword>
<dbReference type="VEuPathDB" id="VectorBase:ISCI018029"/>
<reference evidence="3" key="2">
    <citation type="submission" date="2020-05" db="UniProtKB">
        <authorList>
            <consortium name="EnsemblMetazoa"/>
        </authorList>
    </citation>
    <scope>IDENTIFICATION</scope>
    <source>
        <strain evidence="3">wikel</strain>
    </source>
</reference>
<sequence>MVLGQGSERLGEEGVQRVRLQRRQYMDRDREIDRKTSSPFCFPIQVAMATIRRRQMASSAGSKSGEGGRFERRGGIPESGDLGEEE</sequence>
<dbReference type="InParanoid" id="B7PE78"/>
<dbReference type="EnsemblMetazoa" id="ISCW018029-RA">
    <property type="protein sequence ID" value="ISCW018029-PA"/>
    <property type="gene ID" value="ISCW018029"/>
</dbReference>